<feature type="transmembrane region" description="Helical" evidence="8">
    <location>
        <begin position="74"/>
        <end position="90"/>
    </location>
</feature>
<dbReference type="GO" id="GO:0044038">
    <property type="term" value="P:cell wall macromolecule biosynthetic process"/>
    <property type="evidence" value="ECO:0007669"/>
    <property type="project" value="TreeGrafter"/>
</dbReference>
<sequence>MLNVTDLIIGFFISFVSTLFLVYPIKKLAIKLKVMDIPDYRKIHITPTPRLGGLAIFLGTCLGLVYLAPSHEHFLEISIGALIIVITGILDDKYQIRPIIKLSGQLLAAGILVYGGLIIDKVNLPLIGLVELQNFSIIITILWVVGIANAINLIDGLDGLASGVSTIALTSILIIAITDFSLIVIFFCVVLIGSNLGFLFHNFHPAKIYMGDTGSMFLGYSIAVISMLGLFKNVTLFSFLIPIIVLAVPIFDTLFSMLRRFINKQKIMMPDKKHIHYQLLAAGFSHRNTVIILYGFSAVFGALAILFSNASIGLTLLIAIVILILLHLLAEMVGVVGKGGRPILKYSKKIYKMVRGIK</sequence>
<feature type="transmembrane region" description="Helical" evidence="8">
    <location>
        <begin position="237"/>
        <end position="258"/>
    </location>
</feature>
<evidence type="ECO:0000313" key="10">
    <source>
        <dbReference type="Proteomes" id="UP000799092"/>
    </source>
</evidence>
<evidence type="ECO:0000256" key="7">
    <source>
        <dbReference type="PIRSR" id="PIRSR600715-1"/>
    </source>
</evidence>
<feature type="transmembrane region" description="Helical" evidence="8">
    <location>
        <begin position="213"/>
        <end position="231"/>
    </location>
</feature>
<feature type="transmembrane region" description="Helical" evidence="8">
    <location>
        <begin position="51"/>
        <end position="68"/>
    </location>
</feature>
<comment type="caution">
    <text evidence="9">The sequence shown here is derived from an EMBL/GenBank/DDBJ whole genome shotgun (WGS) entry which is preliminary data.</text>
</comment>
<evidence type="ECO:0000256" key="3">
    <source>
        <dbReference type="ARBA" id="ARBA00022679"/>
    </source>
</evidence>
<feature type="transmembrane region" description="Helical" evidence="8">
    <location>
        <begin position="279"/>
        <end position="306"/>
    </location>
</feature>
<protein>
    <submittedName>
        <fullName evidence="9">Undecaprenyl-phosphate alpha-N-acetylglucosaminyl 1-phosphate transferase</fullName>
    </submittedName>
</protein>
<dbReference type="PANTHER" id="PTHR22926:SF3">
    <property type="entry name" value="UNDECAPRENYL-PHOSPHATE ALPHA-N-ACETYLGLUCOSAMINYL 1-PHOSPHATE TRANSFERASE"/>
    <property type="match status" value="1"/>
</dbReference>
<keyword evidence="7" id="KW-0460">Magnesium</keyword>
<evidence type="ECO:0000256" key="6">
    <source>
        <dbReference type="ARBA" id="ARBA00023136"/>
    </source>
</evidence>
<dbReference type="Pfam" id="PF00953">
    <property type="entry name" value="Glycos_transf_4"/>
    <property type="match status" value="1"/>
</dbReference>
<dbReference type="GO" id="GO:0016780">
    <property type="term" value="F:phosphotransferase activity, for other substituted phosphate groups"/>
    <property type="evidence" value="ECO:0007669"/>
    <property type="project" value="InterPro"/>
</dbReference>
<dbReference type="EMBL" id="WJNG01000013">
    <property type="protein sequence ID" value="MRH43937.1"/>
    <property type="molecule type" value="Genomic_DNA"/>
</dbReference>
<dbReference type="GO" id="GO:0005886">
    <property type="term" value="C:plasma membrane"/>
    <property type="evidence" value="ECO:0007669"/>
    <property type="project" value="UniProtKB-SubCell"/>
</dbReference>
<dbReference type="OrthoDB" id="9783652at2"/>
<keyword evidence="4 8" id="KW-0812">Transmembrane</keyword>
<dbReference type="InterPro" id="IPR000715">
    <property type="entry name" value="Glycosyl_transferase_4"/>
</dbReference>
<name>A0A6A8DLR6_9BACI</name>
<dbReference type="RefSeq" id="WP_153737563.1">
    <property type="nucleotide sequence ID" value="NZ_WJNG01000013.1"/>
</dbReference>
<feature type="transmembrane region" description="Helical" evidence="8">
    <location>
        <begin position="125"/>
        <end position="145"/>
    </location>
</feature>
<evidence type="ECO:0000256" key="2">
    <source>
        <dbReference type="ARBA" id="ARBA00022475"/>
    </source>
</evidence>
<keyword evidence="3 9" id="KW-0808">Transferase</keyword>
<feature type="binding site" evidence="7">
    <location>
        <position position="212"/>
    </location>
    <ligand>
        <name>Mg(2+)</name>
        <dbReference type="ChEBI" id="CHEBI:18420"/>
    </ligand>
</feature>
<evidence type="ECO:0000256" key="5">
    <source>
        <dbReference type="ARBA" id="ARBA00022989"/>
    </source>
</evidence>
<dbReference type="Proteomes" id="UP000799092">
    <property type="component" value="Unassembled WGS sequence"/>
</dbReference>
<evidence type="ECO:0000256" key="1">
    <source>
        <dbReference type="ARBA" id="ARBA00004651"/>
    </source>
</evidence>
<keyword evidence="2" id="KW-1003">Cell membrane</keyword>
<reference evidence="9" key="1">
    <citation type="submission" date="2019-11" db="EMBL/GenBank/DDBJ databases">
        <authorList>
            <person name="Li J."/>
        </authorList>
    </citation>
    <scope>NUCLEOTIDE SEQUENCE</scope>
    <source>
        <strain evidence="9">B6B</strain>
    </source>
</reference>
<gene>
    <name evidence="9" type="ORF">GH741_14940</name>
</gene>
<feature type="binding site" evidence="7">
    <location>
        <position position="152"/>
    </location>
    <ligand>
        <name>Mg(2+)</name>
        <dbReference type="ChEBI" id="CHEBI:18420"/>
    </ligand>
</feature>
<comment type="subcellular location">
    <subcellularLocation>
        <location evidence="1">Cell membrane</location>
        <topology evidence="1">Multi-pass membrane protein</topology>
    </subcellularLocation>
</comment>
<dbReference type="GO" id="GO:0071555">
    <property type="term" value="P:cell wall organization"/>
    <property type="evidence" value="ECO:0007669"/>
    <property type="project" value="TreeGrafter"/>
</dbReference>
<feature type="transmembrane region" description="Helical" evidence="8">
    <location>
        <begin position="312"/>
        <end position="336"/>
    </location>
</feature>
<keyword evidence="10" id="KW-1185">Reference proteome</keyword>
<evidence type="ECO:0000256" key="4">
    <source>
        <dbReference type="ARBA" id="ARBA00022692"/>
    </source>
</evidence>
<feature type="transmembrane region" description="Helical" evidence="8">
    <location>
        <begin position="183"/>
        <end position="201"/>
    </location>
</feature>
<keyword evidence="5 8" id="KW-1133">Transmembrane helix</keyword>
<evidence type="ECO:0000313" key="9">
    <source>
        <dbReference type="EMBL" id="MRH43937.1"/>
    </source>
</evidence>
<dbReference type="PANTHER" id="PTHR22926">
    <property type="entry name" value="PHOSPHO-N-ACETYLMURAMOYL-PENTAPEPTIDE-TRANSFERASE"/>
    <property type="match status" value="1"/>
</dbReference>
<feature type="transmembrane region" description="Helical" evidence="8">
    <location>
        <begin position="102"/>
        <end position="119"/>
    </location>
</feature>
<keyword evidence="7" id="KW-0479">Metal-binding</keyword>
<feature type="transmembrane region" description="Helical" evidence="8">
    <location>
        <begin position="6"/>
        <end position="25"/>
    </location>
</feature>
<keyword evidence="6 8" id="KW-0472">Membrane</keyword>
<feature type="transmembrane region" description="Helical" evidence="8">
    <location>
        <begin position="157"/>
        <end position="177"/>
    </location>
</feature>
<evidence type="ECO:0000256" key="8">
    <source>
        <dbReference type="SAM" id="Phobius"/>
    </source>
</evidence>
<dbReference type="GO" id="GO:0046872">
    <property type="term" value="F:metal ion binding"/>
    <property type="evidence" value="ECO:0007669"/>
    <property type="project" value="UniProtKB-KW"/>
</dbReference>
<dbReference type="AlphaFoldDB" id="A0A6A8DLR6"/>
<dbReference type="PROSITE" id="PS01348">
    <property type="entry name" value="MRAY_2"/>
    <property type="match status" value="1"/>
</dbReference>
<dbReference type="CDD" id="cd06853">
    <property type="entry name" value="GT_WecA_like"/>
    <property type="match status" value="1"/>
</dbReference>
<comment type="cofactor">
    <cofactor evidence="7">
        <name>Mg(2+)</name>
        <dbReference type="ChEBI" id="CHEBI:18420"/>
    </cofactor>
</comment>
<dbReference type="InterPro" id="IPR018480">
    <property type="entry name" value="PNAcMuramoyl-5peptid_Trfase_CS"/>
</dbReference>
<proteinExistence type="predicted"/>
<dbReference type="GO" id="GO:0009103">
    <property type="term" value="P:lipopolysaccharide biosynthetic process"/>
    <property type="evidence" value="ECO:0007669"/>
    <property type="project" value="TreeGrafter"/>
</dbReference>
<accession>A0A6A8DLR6</accession>
<organism evidence="9 10">
    <name type="scientific">Aquibacillus halophilus</name>
    <dbReference type="NCBI Taxonomy" id="930132"/>
    <lineage>
        <taxon>Bacteria</taxon>
        <taxon>Bacillati</taxon>
        <taxon>Bacillota</taxon>
        <taxon>Bacilli</taxon>
        <taxon>Bacillales</taxon>
        <taxon>Bacillaceae</taxon>
        <taxon>Aquibacillus</taxon>
    </lineage>
</organism>